<dbReference type="GO" id="GO:0016787">
    <property type="term" value="F:hydrolase activity"/>
    <property type="evidence" value="ECO:0007669"/>
    <property type="project" value="UniProtKB-KW"/>
</dbReference>
<comment type="similarity">
    <text evidence="2 5">Belongs to the Nudix hydrolase family.</text>
</comment>
<gene>
    <name evidence="7" type="ORF">HEB94_009388</name>
</gene>
<keyword evidence="3 5" id="KW-0378">Hydrolase</keyword>
<keyword evidence="8" id="KW-1185">Reference proteome</keyword>
<organism evidence="7 8">
    <name type="scientific">Actinopolymorpha pittospori</name>
    <dbReference type="NCBI Taxonomy" id="648752"/>
    <lineage>
        <taxon>Bacteria</taxon>
        <taxon>Bacillati</taxon>
        <taxon>Actinomycetota</taxon>
        <taxon>Actinomycetes</taxon>
        <taxon>Propionibacteriales</taxon>
        <taxon>Actinopolymorphaceae</taxon>
        <taxon>Actinopolymorpha</taxon>
    </lineage>
</organism>
<evidence type="ECO:0000256" key="4">
    <source>
        <dbReference type="ARBA" id="ARBA00022842"/>
    </source>
</evidence>
<name>A0A927RHT0_9ACTN</name>
<dbReference type="InterPro" id="IPR020084">
    <property type="entry name" value="NUDIX_hydrolase_CS"/>
</dbReference>
<reference evidence="7" key="1">
    <citation type="submission" date="2020-10" db="EMBL/GenBank/DDBJ databases">
        <title>Sequencing the genomes of 1000 actinobacteria strains.</title>
        <authorList>
            <person name="Klenk H.-P."/>
        </authorList>
    </citation>
    <scope>NUCLEOTIDE SEQUENCE</scope>
    <source>
        <strain evidence="7">DSM 45354</strain>
    </source>
</reference>
<evidence type="ECO:0000256" key="5">
    <source>
        <dbReference type="RuleBase" id="RU003476"/>
    </source>
</evidence>
<feature type="domain" description="Nudix hydrolase" evidence="6">
    <location>
        <begin position="1"/>
        <end position="133"/>
    </location>
</feature>
<dbReference type="Pfam" id="PF00293">
    <property type="entry name" value="NUDIX"/>
    <property type="match status" value="1"/>
</dbReference>
<dbReference type="SUPFAM" id="SSF55811">
    <property type="entry name" value="Nudix"/>
    <property type="match status" value="1"/>
</dbReference>
<evidence type="ECO:0000313" key="7">
    <source>
        <dbReference type="EMBL" id="MBE1612540.1"/>
    </source>
</evidence>
<proteinExistence type="inferred from homology"/>
<keyword evidence="4" id="KW-0460">Magnesium</keyword>
<dbReference type="PRINTS" id="PR00502">
    <property type="entry name" value="NUDIXFAMILY"/>
</dbReference>
<dbReference type="PROSITE" id="PS51462">
    <property type="entry name" value="NUDIX"/>
    <property type="match status" value="1"/>
</dbReference>
<comment type="caution">
    <text evidence="7">The sequence shown here is derived from an EMBL/GenBank/DDBJ whole genome shotgun (WGS) entry which is preliminary data.</text>
</comment>
<dbReference type="InterPro" id="IPR015797">
    <property type="entry name" value="NUDIX_hydrolase-like_dom_sf"/>
</dbReference>
<dbReference type="PANTHER" id="PTHR43046">
    <property type="entry name" value="GDP-MANNOSE MANNOSYL HYDROLASE"/>
    <property type="match status" value="1"/>
</dbReference>
<evidence type="ECO:0000313" key="8">
    <source>
        <dbReference type="Proteomes" id="UP000638648"/>
    </source>
</evidence>
<dbReference type="Gene3D" id="3.90.79.10">
    <property type="entry name" value="Nucleoside Triphosphate Pyrophosphohydrolase"/>
    <property type="match status" value="1"/>
</dbReference>
<dbReference type="EMBL" id="JADBEM010000001">
    <property type="protein sequence ID" value="MBE1612540.1"/>
    <property type="molecule type" value="Genomic_DNA"/>
</dbReference>
<dbReference type="AlphaFoldDB" id="A0A927RHT0"/>
<accession>A0A927RHT0</accession>
<dbReference type="RefSeq" id="WP_192755570.1">
    <property type="nucleotide sequence ID" value="NZ_BAABJL010000194.1"/>
</dbReference>
<evidence type="ECO:0000256" key="1">
    <source>
        <dbReference type="ARBA" id="ARBA00001946"/>
    </source>
</evidence>
<evidence type="ECO:0000259" key="6">
    <source>
        <dbReference type="PROSITE" id="PS51462"/>
    </source>
</evidence>
<sequence>MWTTRVTGFALVENAGALLMLRHQRLGVTRWEIPGGHVDGAESVEEAAARETFEEAGLAVEVGPLVATCLHEWPERHHRRLILTFAAWPKDPLAPLVPLLTDGISAVAWLDPTRLPRSQVSPLLHPLLDDWPAILAADDRPPPFLRAHHVLDADGNWQPAILPTS</sequence>
<evidence type="ECO:0000256" key="3">
    <source>
        <dbReference type="ARBA" id="ARBA00022801"/>
    </source>
</evidence>
<comment type="cofactor">
    <cofactor evidence="1">
        <name>Mg(2+)</name>
        <dbReference type="ChEBI" id="CHEBI:18420"/>
    </cofactor>
</comment>
<dbReference type="PROSITE" id="PS00893">
    <property type="entry name" value="NUDIX_BOX"/>
    <property type="match status" value="1"/>
</dbReference>
<protein>
    <submittedName>
        <fullName evidence="7">8-oxo-dGTP pyrophosphatase MutT (NUDIX family)</fullName>
    </submittedName>
</protein>
<dbReference type="InterPro" id="IPR020476">
    <property type="entry name" value="Nudix_hydrolase"/>
</dbReference>
<dbReference type="CDD" id="cd02883">
    <property type="entry name" value="NUDIX_Hydrolase"/>
    <property type="match status" value="1"/>
</dbReference>
<dbReference type="Proteomes" id="UP000638648">
    <property type="component" value="Unassembled WGS sequence"/>
</dbReference>
<evidence type="ECO:0000256" key="2">
    <source>
        <dbReference type="ARBA" id="ARBA00005582"/>
    </source>
</evidence>
<dbReference type="PANTHER" id="PTHR43046:SF12">
    <property type="entry name" value="GDP-MANNOSE MANNOSYL HYDROLASE"/>
    <property type="match status" value="1"/>
</dbReference>
<dbReference type="InterPro" id="IPR000086">
    <property type="entry name" value="NUDIX_hydrolase_dom"/>
</dbReference>